<dbReference type="OrthoDB" id="7042322at2759"/>
<keyword evidence="2" id="KW-0808">Transferase</keyword>
<dbReference type="GO" id="GO:0008483">
    <property type="term" value="F:transaminase activity"/>
    <property type="evidence" value="ECO:0007669"/>
    <property type="project" value="UniProtKB-KW"/>
</dbReference>
<evidence type="ECO:0000313" key="3">
    <source>
        <dbReference type="Proteomes" id="UP000693970"/>
    </source>
</evidence>
<dbReference type="PANTHER" id="PTHR43510:SF1">
    <property type="entry name" value="AMINOTRANSFERASE FUNCTION, HYPOTHETICAL (EUROFUNG)"/>
    <property type="match status" value="1"/>
</dbReference>
<dbReference type="CDD" id="cd00609">
    <property type="entry name" value="AAT_like"/>
    <property type="match status" value="1"/>
</dbReference>
<evidence type="ECO:0000313" key="2">
    <source>
        <dbReference type="EMBL" id="KAG7358460.1"/>
    </source>
</evidence>
<dbReference type="Pfam" id="PF00155">
    <property type="entry name" value="Aminotran_1_2"/>
    <property type="match status" value="1"/>
</dbReference>
<evidence type="ECO:0000259" key="1">
    <source>
        <dbReference type="Pfam" id="PF00155"/>
    </source>
</evidence>
<comment type="caution">
    <text evidence="2">The sequence shown here is derived from an EMBL/GenBank/DDBJ whole genome shotgun (WGS) entry which is preliminary data.</text>
</comment>
<reference evidence="2" key="1">
    <citation type="journal article" date="2021" name="Sci. Rep.">
        <title>Diploid genomic architecture of Nitzschia inconspicua, an elite biomass production diatom.</title>
        <authorList>
            <person name="Oliver A."/>
            <person name="Podell S."/>
            <person name="Pinowska A."/>
            <person name="Traller J.C."/>
            <person name="Smith S.R."/>
            <person name="McClure R."/>
            <person name="Beliaev A."/>
            <person name="Bohutskyi P."/>
            <person name="Hill E.A."/>
            <person name="Rabines A."/>
            <person name="Zheng H."/>
            <person name="Allen L.Z."/>
            <person name="Kuo A."/>
            <person name="Grigoriev I.V."/>
            <person name="Allen A.E."/>
            <person name="Hazlebeck D."/>
            <person name="Allen E.E."/>
        </authorList>
    </citation>
    <scope>NUCLEOTIDE SEQUENCE</scope>
    <source>
        <strain evidence="2">Hildebrandi</strain>
    </source>
</reference>
<keyword evidence="2" id="KW-0032">Aminotransferase</keyword>
<organism evidence="2 3">
    <name type="scientific">Nitzschia inconspicua</name>
    <dbReference type="NCBI Taxonomy" id="303405"/>
    <lineage>
        <taxon>Eukaryota</taxon>
        <taxon>Sar</taxon>
        <taxon>Stramenopiles</taxon>
        <taxon>Ochrophyta</taxon>
        <taxon>Bacillariophyta</taxon>
        <taxon>Bacillariophyceae</taxon>
        <taxon>Bacillariophycidae</taxon>
        <taxon>Bacillariales</taxon>
        <taxon>Bacillariaceae</taxon>
        <taxon>Nitzschia</taxon>
    </lineage>
</organism>
<proteinExistence type="predicted"/>
<dbReference type="GO" id="GO:0030170">
    <property type="term" value="F:pyridoxal phosphate binding"/>
    <property type="evidence" value="ECO:0007669"/>
    <property type="project" value="InterPro"/>
</dbReference>
<protein>
    <submittedName>
        <fullName evidence="2">Aspartate aminotransferase</fullName>
    </submittedName>
</protein>
<gene>
    <name evidence="2" type="ORF">IV203_015048</name>
</gene>
<keyword evidence="3" id="KW-1185">Reference proteome</keyword>
<accession>A0A9K3LA12</accession>
<dbReference type="EMBL" id="JAGRRH010000014">
    <property type="protein sequence ID" value="KAG7358460.1"/>
    <property type="molecule type" value="Genomic_DNA"/>
</dbReference>
<name>A0A9K3LA12_9STRA</name>
<dbReference type="AlphaFoldDB" id="A0A9K3LA12"/>
<reference evidence="2" key="2">
    <citation type="submission" date="2021-04" db="EMBL/GenBank/DDBJ databases">
        <authorList>
            <person name="Podell S."/>
        </authorList>
    </citation>
    <scope>NUCLEOTIDE SEQUENCE</scope>
    <source>
        <strain evidence="2">Hildebrandi</strain>
    </source>
</reference>
<feature type="domain" description="Aminotransferase class I/classII large" evidence="1">
    <location>
        <begin position="53"/>
        <end position="367"/>
    </location>
</feature>
<dbReference type="PANTHER" id="PTHR43510">
    <property type="entry name" value="AMINOTRANSFERASE FUNCTION, HYPOTHETICAL (EUROFUNG)"/>
    <property type="match status" value="1"/>
</dbReference>
<dbReference type="InterPro" id="IPR004839">
    <property type="entry name" value="Aminotransferase_I/II_large"/>
</dbReference>
<dbReference type="Proteomes" id="UP000693970">
    <property type="component" value="Unassembled WGS sequence"/>
</dbReference>
<sequence>MVVITTPWSKKHKKLTKFGSLPYNLSNSFAETVSCQQLIDYCYERGDIALIEEYQKSHSLEYTPNGGSLDLREEIAKFYGPKITADHILVFPGAQVAVQTAAFAVLGRTEDDDDTSWTQPHAIVFTPGYQSLVEGPRHAGSEVTQIQLQASKGWQIDVEEVKQAIQPNTRYLVLNQPYNPAGTLIPASTQEALVAVARQHNIVVLCDEVYRLLEHDDDSRIPAMCDAYERGMSIVTQSKPWGACGVTIGWIATQDLELKERLWNVQYFGCACPSRASELQGIMVLRASDQILQRNLQIIRSNMKLLDAFLEKYQEFFSWVRPTAGAVAAVYFKGPWTTEELGQHLAEAGIGVKPAYCFSGENVIDEVDYFRIGYGESSMPTALRKLEEFADRHKDKWRSQMSP</sequence>